<dbReference type="PIRSF" id="PIRSF001092">
    <property type="entry name" value="Alpha-L-fucosidase"/>
    <property type="match status" value="1"/>
</dbReference>
<dbReference type="PANTHER" id="PTHR10030">
    <property type="entry name" value="ALPHA-L-FUCOSIDASE"/>
    <property type="match status" value="1"/>
</dbReference>
<organism evidence="10 11">
    <name type="scientific">Ilyomonas limi</name>
    <dbReference type="NCBI Taxonomy" id="2575867"/>
    <lineage>
        <taxon>Bacteria</taxon>
        <taxon>Pseudomonadati</taxon>
        <taxon>Bacteroidota</taxon>
        <taxon>Chitinophagia</taxon>
        <taxon>Chitinophagales</taxon>
        <taxon>Chitinophagaceae</taxon>
        <taxon>Ilyomonas</taxon>
    </lineage>
</organism>
<dbReference type="RefSeq" id="WP_137263608.1">
    <property type="nucleotide sequence ID" value="NZ_SZQL01000021.1"/>
</dbReference>
<keyword evidence="6" id="KW-0326">Glycosidase</keyword>
<comment type="similarity">
    <text evidence="2">Belongs to the glycosyl hydrolase 29 family.</text>
</comment>
<dbReference type="EMBL" id="SZQL01000021">
    <property type="protein sequence ID" value="TKK65410.1"/>
    <property type="molecule type" value="Genomic_DNA"/>
</dbReference>
<dbReference type="Proteomes" id="UP000305848">
    <property type="component" value="Unassembled WGS sequence"/>
</dbReference>
<evidence type="ECO:0000256" key="2">
    <source>
        <dbReference type="ARBA" id="ARBA00007951"/>
    </source>
</evidence>
<dbReference type="GO" id="GO:0004560">
    <property type="term" value="F:alpha-L-fucosidase activity"/>
    <property type="evidence" value="ECO:0007669"/>
    <property type="project" value="InterPro"/>
</dbReference>
<keyword evidence="4 7" id="KW-0732">Signal</keyword>
<evidence type="ECO:0000256" key="4">
    <source>
        <dbReference type="ARBA" id="ARBA00022729"/>
    </source>
</evidence>
<dbReference type="GO" id="GO:0006004">
    <property type="term" value="P:fucose metabolic process"/>
    <property type="evidence" value="ECO:0007669"/>
    <property type="project" value="InterPro"/>
</dbReference>
<dbReference type="EC" id="3.2.1.51" evidence="3"/>
<dbReference type="Gene3D" id="2.60.40.1180">
    <property type="entry name" value="Golgi alpha-mannosidase II"/>
    <property type="match status" value="1"/>
</dbReference>
<evidence type="ECO:0000313" key="10">
    <source>
        <dbReference type="EMBL" id="TKK65410.1"/>
    </source>
</evidence>
<dbReference type="Pfam" id="PF16757">
    <property type="entry name" value="Fucosidase_C"/>
    <property type="match status" value="1"/>
</dbReference>
<comment type="caution">
    <text evidence="10">The sequence shown here is derived from an EMBL/GenBank/DDBJ whole genome shotgun (WGS) entry which is preliminary data.</text>
</comment>
<dbReference type="SMART" id="SM00812">
    <property type="entry name" value="Alpha_L_fucos"/>
    <property type="match status" value="1"/>
</dbReference>
<dbReference type="InterPro" id="IPR013780">
    <property type="entry name" value="Glyco_hydro_b"/>
</dbReference>
<dbReference type="OrthoDB" id="107551at2"/>
<feature type="signal peptide" evidence="7">
    <location>
        <begin position="1"/>
        <end position="26"/>
    </location>
</feature>
<dbReference type="GO" id="GO:0016139">
    <property type="term" value="P:glycoside catabolic process"/>
    <property type="evidence" value="ECO:0007669"/>
    <property type="project" value="TreeGrafter"/>
</dbReference>
<name>A0A4U3KSW1_9BACT</name>
<evidence type="ECO:0000313" key="11">
    <source>
        <dbReference type="Proteomes" id="UP000305848"/>
    </source>
</evidence>
<dbReference type="PANTHER" id="PTHR10030:SF37">
    <property type="entry name" value="ALPHA-L-FUCOSIDASE-RELATED"/>
    <property type="match status" value="1"/>
</dbReference>
<dbReference type="InterPro" id="IPR057739">
    <property type="entry name" value="Glyco_hydro_29_N"/>
</dbReference>
<feature type="chain" id="PRO_5020336819" description="alpha-L-fucosidase" evidence="7">
    <location>
        <begin position="27"/>
        <end position="543"/>
    </location>
</feature>
<dbReference type="InterPro" id="IPR031919">
    <property type="entry name" value="Fucosidase_C"/>
</dbReference>
<reference evidence="10 11" key="1">
    <citation type="submission" date="2019-05" db="EMBL/GenBank/DDBJ databases">
        <title>Panacibacter sp. strain 17mud1-8 Genome sequencing and assembly.</title>
        <authorList>
            <person name="Chhetri G."/>
        </authorList>
    </citation>
    <scope>NUCLEOTIDE SEQUENCE [LARGE SCALE GENOMIC DNA]</scope>
    <source>
        <strain evidence="10 11">17mud1-8</strain>
    </source>
</reference>
<dbReference type="SUPFAM" id="SSF51445">
    <property type="entry name" value="(Trans)glycosidases"/>
    <property type="match status" value="1"/>
</dbReference>
<protein>
    <recommendedName>
        <fullName evidence="3">alpha-L-fucosidase</fullName>
        <ecNumber evidence="3">3.2.1.51</ecNumber>
    </recommendedName>
</protein>
<proteinExistence type="inferred from homology"/>
<keyword evidence="11" id="KW-1185">Reference proteome</keyword>
<evidence type="ECO:0000256" key="7">
    <source>
        <dbReference type="SAM" id="SignalP"/>
    </source>
</evidence>
<dbReference type="InterPro" id="IPR017853">
    <property type="entry name" value="GH"/>
</dbReference>
<evidence type="ECO:0000259" key="8">
    <source>
        <dbReference type="Pfam" id="PF01120"/>
    </source>
</evidence>
<comment type="function">
    <text evidence="1">Alpha-L-fucosidase is responsible for hydrolyzing the alpha-1,6-linked fucose joined to the reducing-end N-acetylglucosamine of the carbohydrate moieties of glycoproteins.</text>
</comment>
<dbReference type="AlphaFoldDB" id="A0A4U3KSW1"/>
<feature type="domain" description="Alpha-L-fucosidase C-terminal" evidence="9">
    <location>
        <begin position="465"/>
        <end position="539"/>
    </location>
</feature>
<sequence>MNRRKLLKTAAALVPAIWLRNAYLHAASGNTNRFMADGPFKPNWTSLQQYQTPGWYKNAKFGIWAHWGPQCQPEYGDWYARGMYQEGSDQYNYHLKTYGHPSRFGFKDVIHEWKAESWKPEELLRLYKEAGARYFVALANHHDNFDNYNSTYQPWNAVRMGPKKDLIGGWAKAARNHGLHFGVSVHAAHAWSWYEVAQRSDKEGTLKGVPYDGKLTREQGAGKWWAGYDPQDLYAQNHPLSEHSLDDGAIHRQWNWGNGVTPPSKEYCEKFYNRTVELIDKYEPDLLYFDDTALPLWPINDAGLRIAAHMYNSSIKKHGSLQAVINGKILDEQQRKCMVWDIERGQSNIIEPETWQTDTCIGSWHYDKRVYENHRYKTAETVIHTLVDVVSKNGNLLLSIPVKGDGTIDSDEKEVVKGITAWMKVNSNSIYDTHPYAILGEGPAMQETAALTAQGFNEGKGKPFTAEDIRFAQKERLLYATTLGVPRKEVLIKTLAGKTATRVALMGYNDKLNWKNTSDGLLVTVPDKMPTGIGSVFEIEGIV</sequence>
<evidence type="ECO:0000256" key="3">
    <source>
        <dbReference type="ARBA" id="ARBA00012662"/>
    </source>
</evidence>
<dbReference type="InterPro" id="IPR016286">
    <property type="entry name" value="FUC_metazoa-typ"/>
</dbReference>
<evidence type="ECO:0000259" key="9">
    <source>
        <dbReference type="Pfam" id="PF16757"/>
    </source>
</evidence>
<gene>
    <name evidence="10" type="ORF">FC093_20075</name>
</gene>
<keyword evidence="5" id="KW-0378">Hydrolase</keyword>
<evidence type="ECO:0000256" key="5">
    <source>
        <dbReference type="ARBA" id="ARBA00022801"/>
    </source>
</evidence>
<feature type="domain" description="Glycoside hydrolase family 29 N-terminal" evidence="8">
    <location>
        <begin position="35"/>
        <end position="427"/>
    </location>
</feature>
<dbReference type="GO" id="GO:0005764">
    <property type="term" value="C:lysosome"/>
    <property type="evidence" value="ECO:0007669"/>
    <property type="project" value="TreeGrafter"/>
</dbReference>
<evidence type="ECO:0000256" key="6">
    <source>
        <dbReference type="ARBA" id="ARBA00023295"/>
    </source>
</evidence>
<dbReference type="InterPro" id="IPR000933">
    <property type="entry name" value="Glyco_hydro_29"/>
</dbReference>
<evidence type="ECO:0000256" key="1">
    <source>
        <dbReference type="ARBA" id="ARBA00004071"/>
    </source>
</evidence>
<accession>A0A4U3KSW1</accession>
<dbReference type="Gene3D" id="3.20.20.80">
    <property type="entry name" value="Glycosidases"/>
    <property type="match status" value="1"/>
</dbReference>
<dbReference type="Pfam" id="PF01120">
    <property type="entry name" value="Alpha_L_fucos"/>
    <property type="match status" value="1"/>
</dbReference>